<dbReference type="KEGG" id="dov:DSCO28_17210"/>
<dbReference type="EMBL" id="AP021876">
    <property type="protein sequence ID" value="BBO81155.1"/>
    <property type="molecule type" value="Genomic_DNA"/>
</dbReference>
<reference evidence="1 2" key="1">
    <citation type="submission" date="2019-11" db="EMBL/GenBank/DDBJ databases">
        <title>Comparative genomics of hydrocarbon-degrading Desulfosarcina strains.</title>
        <authorList>
            <person name="Watanabe M."/>
            <person name="Kojima H."/>
            <person name="Fukui M."/>
        </authorList>
    </citation>
    <scope>NUCLEOTIDE SEQUENCE [LARGE SCALE GENOMIC DNA]</scope>
    <source>
        <strain evidence="1 2">28bB2T</strain>
    </source>
</reference>
<dbReference type="AlphaFoldDB" id="A0A5K7ZLI9"/>
<evidence type="ECO:0000313" key="2">
    <source>
        <dbReference type="Proteomes" id="UP000425960"/>
    </source>
</evidence>
<accession>A0A5K7ZLI9</accession>
<protein>
    <submittedName>
        <fullName evidence="1">Uncharacterized protein</fullName>
    </submittedName>
</protein>
<dbReference type="Gene3D" id="1.10.10.10">
    <property type="entry name" value="Winged helix-like DNA-binding domain superfamily/Winged helix DNA-binding domain"/>
    <property type="match status" value="1"/>
</dbReference>
<dbReference type="Proteomes" id="UP000425960">
    <property type="component" value="Chromosome"/>
</dbReference>
<dbReference type="RefSeq" id="WP_155321937.1">
    <property type="nucleotide sequence ID" value="NZ_AP021876.1"/>
</dbReference>
<proteinExistence type="predicted"/>
<gene>
    <name evidence="1" type="ORF">DSCO28_17210</name>
</gene>
<sequence length="92" mass="10055">MREAMNQEEIIDIAKCILLTSRVIMGFCRQNQSAIGIDDFSSVELHLCHVAKQYESASLTEIAKRLNISQAYASSVVDGLVAKQGPGGAEKR</sequence>
<organism evidence="1 2">
    <name type="scientific">Desulfosarcina ovata subsp. sediminis</name>
    <dbReference type="NCBI Taxonomy" id="885957"/>
    <lineage>
        <taxon>Bacteria</taxon>
        <taxon>Pseudomonadati</taxon>
        <taxon>Thermodesulfobacteriota</taxon>
        <taxon>Desulfobacteria</taxon>
        <taxon>Desulfobacterales</taxon>
        <taxon>Desulfosarcinaceae</taxon>
        <taxon>Desulfosarcina</taxon>
    </lineage>
</organism>
<dbReference type="InterPro" id="IPR036388">
    <property type="entry name" value="WH-like_DNA-bd_sf"/>
</dbReference>
<evidence type="ECO:0000313" key="1">
    <source>
        <dbReference type="EMBL" id="BBO81155.1"/>
    </source>
</evidence>
<name>A0A5K7ZLI9_9BACT</name>